<dbReference type="Gene3D" id="2.30.30.1150">
    <property type="match status" value="1"/>
</dbReference>
<evidence type="ECO:0000313" key="8">
    <source>
        <dbReference type="EMBL" id="OAE35416.1"/>
    </source>
</evidence>
<dbReference type="InterPro" id="IPR011011">
    <property type="entry name" value="Znf_FYVE_PHD"/>
</dbReference>
<proteinExistence type="predicted"/>
<dbReference type="InterPro" id="IPR019787">
    <property type="entry name" value="Znf_PHD-finger"/>
</dbReference>
<keyword evidence="4" id="KW-0156">Chromatin regulator</keyword>
<name>A0A176WSY4_MARPO</name>
<feature type="compositionally biased region" description="Polar residues" evidence="6">
    <location>
        <begin position="19"/>
        <end position="28"/>
    </location>
</feature>
<feature type="region of interest" description="Disordered" evidence="6">
    <location>
        <begin position="438"/>
        <end position="466"/>
    </location>
</feature>
<accession>A0A176WSY4</accession>
<dbReference type="InterPro" id="IPR001965">
    <property type="entry name" value="Znf_PHD"/>
</dbReference>
<keyword evidence="9" id="KW-1185">Reference proteome</keyword>
<dbReference type="InterPro" id="IPR053114">
    <property type="entry name" value="ATXR5/ATXR6"/>
</dbReference>
<evidence type="ECO:0000256" key="3">
    <source>
        <dbReference type="ARBA" id="ARBA00022833"/>
    </source>
</evidence>
<dbReference type="SUPFAM" id="SSF57903">
    <property type="entry name" value="FYVE/PHD zinc finger"/>
    <property type="match status" value="1"/>
</dbReference>
<dbReference type="Proteomes" id="UP000077202">
    <property type="component" value="Unassembled WGS sequence"/>
</dbReference>
<comment type="caution">
    <text evidence="8">The sequence shown here is derived from an EMBL/GenBank/DDBJ whole genome shotgun (WGS) entry which is preliminary data.</text>
</comment>
<dbReference type="PROSITE" id="PS50016">
    <property type="entry name" value="ZF_PHD_2"/>
    <property type="match status" value="1"/>
</dbReference>
<gene>
    <name evidence="8" type="ORF">AXG93_2587s1310</name>
</gene>
<evidence type="ECO:0000256" key="4">
    <source>
        <dbReference type="ARBA" id="ARBA00022853"/>
    </source>
</evidence>
<evidence type="ECO:0000256" key="6">
    <source>
        <dbReference type="SAM" id="MobiDB-lite"/>
    </source>
</evidence>
<dbReference type="Pfam" id="PF00628">
    <property type="entry name" value="PHD"/>
    <property type="match status" value="1"/>
</dbReference>
<evidence type="ECO:0000313" key="9">
    <source>
        <dbReference type="Proteomes" id="UP000077202"/>
    </source>
</evidence>
<sequence length="466" mass="51966">MGADCGGSGRKRRASSSRNQDQNRSPQIEEQVVVRRKTRYSTLLGLQCGHGTVGGTADEALTVRDFNIDAKNLLEEPVDKYAELRCESCGRDDNDAEMILCDRCDAGFHIYCLRPIVASVPAEDWFCSSCTAPPKIREFPKVQTKIVDFFRIEKFLGVPETKKRRRHSGGLTVSKRSRKLVVHTPSNDQDRLLEQMRSLATALTTVNIAYSDDLTYPPGCATRECNRPSLEIGGMQEMSKDDKAAFDLSKRMWKEGHVAPLVVKHDSREGFVVEADSPIKDMTIVAEYTGDVDYMKNRKHDGGNSIMGLLFTADPSKEKAEFYNPPALRLTILQPFPSFMDLKTKNSPAYQSCVSVALTLSGRRPRPLTWNFAGEGKRKQNLRCVRYNVDGEARALLIAIRDIPKANMAKGTCTSVFRPNGRGKCGAIDREKVAGWPTSVEKETKGDSKYVGNVPFSEHGERNVDK</sequence>
<dbReference type="SMART" id="SM00249">
    <property type="entry name" value="PHD"/>
    <property type="match status" value="1"/>
</dbReference>
<dbReference type="PROSITE" id="PS01359">
    <property type="entry name" value="ZF_PHD_1"/>
    <property type="match status" value="1"/>
</dbReference>
<feature type="region of interest" description="Disordered" evidence="6">
    <location>
        <begin position="1"/>
        <end position="30"/>
    </location>
</feature>
<dbReference type="Gene3D" id="2.170.270.10">
    <property type="entry name" value="SET domain"/>
    <property type="match status" value="1"/>
</dbReference>
<dbReference type="EMBL" id="LVLJ01000172">
    <property type="protein sequence ID" value="OAE35416.1"/>
    <property type="molecule type" value="Genomic_DNA"/>
</dbReference>
<dbReference type="InterPro" id="IPR046341">
    <property type="entry name" value="SET_dom_sf"/>
</dbReference>
<reference evidence="8" key="1">
    <citation type="submission" date="2016-03" db="EMBL/GenBank/DDBJ databases">
        <title>Mechanisms controlling the formation of the plant cell surface in tip-growing cells are functionally conserved among land plants.</title>
        <authorList>
            <person name="Honkanen S."/>
            <person name="Jones V.A."/>
            <person name="Morieri G."/>
            <person name="Champion C."/>
            <person name="Hetherington A.J."/>
            <person name="Kelly S."/>
            <person name="Saint-Marcoux D."/>
            <person name="Proust H."/>
            <person name="Prescott H."/>
            <person name="Dolan L."/>
        </authorList>
    </citation>
    <scope>NUCLEOTIDE SEQUENCE [LARGE SCALE GENOMIC DNA]</scope>
    <source>
        <tissue evidence="8">Whole gametophyte</tissue>
    </source>
</reference>
<dbReference type="PANTHER" id="PTHR48442">
    <property type="entry name" value="SET DOMAIN-CONTAINING PROTEIN"/>
    <property type="match status" value="1"/>
</dbReference>
<evidence type="ECO:0000256" key="2">
    <source>
        <dbReference type="ARBA" id="ARBA00022771"/>
    </source>
</evidence>
<evidence type="ECO:0000256" key="5">
    <source>
        <dbReference type="PROSITE-ProRule" id="PRU00146"/>
    </source>
</evidence>
<keyword evidence="1" id="KW-0479">Metal-binding</keyword>
<dbReference type="GO" id="GO:0006325">
    <property type="term" value="P:chromatin organization"/>
    <property type="evidence" value="ECO:0007669"/>
    <property type="project" value="UniProtKB-KW"/>
</dbReference>
<evidence type="ECO:0000256" key="1">
    <source>
        <dbReference type="ARBA" id="ARBA00022723"/>
    </source>
</evidence>
<dbReference type="GO" id="GO:0008270">
    <property type="term" value="F:zinc ion binding"/>
    <property type="evidence" value="ECO:0007669"/>
    <property type="project" value="UniProtKB-KW"/>
</dbReference>
<dbReference type="AlphaFoldDB" id="A0A176WSY4"/>
<feature type="domain" description="PHD-type" evidence="7">
    <location>
        <begin position="83"/>
        <end position="133"/>
    </location>
</feature>
<dbReference type="CDD" id="cd15519">
    <property type="entry name" value="PHD1_Lid2p_like"/>
    <property type="match status" value="1"/>
</dbReference>
<organism evidence="8 9">
    <name type="scientific">Marchantia polymorpha subsp. ruderalis</name>
    <dbReference type="NCBI Taxonomy" id="1480154"/>
    <lineage>
        <taxon>Eukaryota</taxon>
        <taxon>Viridiplantae</taxon>
        <taxon>Streptophyta</taxon>
        <taxon>Embryophyta</taxon>
        <taxon>Marchantiophyta</taxon>
        <taxon>Marchantiopsida</taxon>
        <taxon>Marchantiidae</taxon>
        <taxon>Marchantiales</taxon>
        <taxon>Marchantiaceae</taxon>
        <taxon>Marchantia</taxon>
    </lineage>
</organism>
<protein>
    <recommendedName>
        <fullName evidence="7">PHD-type domain-containing protein</fullName>
    </recommendedName>
</protein>
<keyword evidence="3" id="KW-0862">Zinc</keyword>
<dbReference type="InterPro" id="IPR019786">
    <property type="entry name" value="Zinc_finger_PHD-type_CS"/>
</dbReference>
<keyword evidence="2 5" id="KW-0863">Zinc-finger</keyword>
<evidence type="ECO:0000259" key="7">
    <source>
        <dbReference type="PROSITE" id="PS50016"/>
    </source>
</evidence>
<dbReference type="PANTHER" id="PTHR48442:SF1">
    <property type="entry name" value="SET DOMAIN-CONTAINING PROTEIN"/>
    <property type="match status" value="1"/>
</dbReference>